<proteinExistence type="predicted"/>
<sequence length="286" mass="31951">MNQTNTIHLTESPNVIALLSRAALPKKALPPVEIPNLSVDIKGVKVDTKRLRQFGKVCGFKSSAHLPALFPHIMAFPLHMKLLTDSKFPLPLLGLVHYKNSITQHRPLNLNEVFDIKCMIANSHRSELGITFEVISTLSTGGKIVWEETSTFLQRAKKTTSNGQKAHTALSTYQNRESWRLSSALGRQYAKVSGDFNLIHLFSWSAKLFGFNSAIIHGMWSKARCLAALSDTLGERPFRADVAFKLPVPLPGTVSFNWQQNNDLIDFQLLDKNQTKPHLKGTITLL</sequence>
<dbReference type="RefSeq" id="WP_251809494.1">
    <property type="nucleotide sequence ID" value="NZ_CP101527.1"/>
</dbReference>
<dbReference type="Pfam" id="PF01575">
    <property type="entry name" value="MaoC_dehydratas"/>
    <property type="match status" value="1"/>
</dbReference>
<feature type="domain" description="MaoC-like" evidence="1">
    <location>
        <begin position="174"/>
        <end position="265"/>
    </location>
</feature>
<protein>
    <recommendedName>
        <fullName evidence="1">MaoC-like domain-containing protein</fullName>
    </recommendedName>
</protein>
<evidence type="ECO:0000259" key="1">
    <source>
        <dbReference type="Pfam" id="PF01575"/>
    </source>
</evidence>
<organism evidence="2 3">
    <name type="scientific">Alkalimarinus sediminis</name>
    <dbReference type="NCBI Taxonomy" id="1632866"/>
    <lineage>
        <taxon>Bacteria</taxon>
        <taxon>Pseudomonadati</taxon>
        <taxon>Pseudomonadota</taxon>
        <taxon>Gammaproteobacteria</taxon>
        <taxon>Alteromonadales</taxon>
        <taxon>Alteromonadaceae</taxon>
        <taxon>Alkalimarinus</taxon>
    </lineage>
</organism>
<dbReference type="PANTHER" id="PTHR43841">
    <property type="entry name" value="3-HYDROXYACYL-THIOESTER DEHYDRATASE HTDX-RELATED"/>
    <property type="match status" value="1"/>
</dbReference>
<dbReference type="InterPro" id="IPR029069">
    <property type="entry name" value="HotDog_dom_sf"/>
</dbReference>
<dbReference type="EMBL" id="CP101527">
    <property type="protein sequence ID" value="UZW73352.1"/>
    <property type="molecule type" value="Genomic_DNA"/>
</dbReference>
<keyword evidence="3" id="KW-1185">Reference proteome</keyword>
<dbReference type="Proteomes" id="UP001164472">
    <property type="component" value="Chromosome"/>
</dbReference>
<accession>A0A9E8HFP5</accession>
<dbReference type="PANTHER" id="PTHR43841:SF1">
    <property type="entry name" value="3-HYDROXYACYL-THIOESTER DEHYDRATASE X"/>
    <property type="match status" value="1"/>
</dbReference>
<dbReference type="AlphaFoldDB" id="A0A9E8HFP5"/>
<evidence type="ECO:0000313" key="3">
    <source>
        <dbReference type="Proteomes" id="UP001164472"/>
    </source>
</evidence>
<gene>
    <name evidence="2" type="ORF">NNL22_09825</name>
</gene>
<evidence type="ECO:0000313" key="2">
    <source>
        <dbReference type="EMBL" id="UZW73352.1"/>
    </source>
</evidence>
<dbReference type="InterPro" id="IPR002539">
    <property type="entry name" value="MaoC-like_dom"/>
</dbReference>
<dbReference type="SUPFAM" id="SSF54637">
    <property type="entry name" value="Thioesterase/thiol ester dehydrase-isomerase"/>
    <property type="match status" value="2"/>
</dbReference>
<name>A0A9E8HFP5_9ALTE</name>
<dbReference type="Gene3D" id="3.10.129.10">
    <property type="entry name" value="Hotdog Thioesterase"/>
    <property type="match status" value="1"/>
</dbReference>
<reference evidence="2" key="1">
    <citation type="submission" date="2022-07" db="EMBL/GenBank/DDBJ databases">
        <title>Alkalimarinus sp. nov., isolated from gut of a Alitta virens.</title>
        <authorList>
            <person name="Yang A.I."/>
            <person name="Shin N.-R."/>
        </authorList>
    </citation>
    <scope>NUCLEOTIDE SEQUENCE</scope>
    <source>
        <strain evidence="2">FA028</strain>
    </source>
</reference>
<dbReference type="KEGG" id="asem:NNL22_09825"/>